<organism evidence="1">
    <name type="scientific">Amphimedon queenslandica</name>
    <name type="common">Sponge</name>
    <dbReference type="NCBI Taxonomy" id="400682"/>
    <lineage>
        <taxon>Eukaryota</taxon>
        <taxon>Metazoa</taxon>
        <taxon>Porifera</taxon>
        <taxon>Demospongiae</taxon>
        <taxon>Heteroscleromorpha</taxon>
        <taxon>Haplosclerida</taxon>
        <taxon>Niphatidae</taxon>
        <taxon>Amphimedon</taxon>
    </lineage>
</organism>
<sequence>MEYVVRLNIEIPKYLMYFVIGYDLKLHVYLFDGYVISMATIMNDNTACSCT</sequence>
<name>A0A1X7UK83_AMPQE</name>
<reference evidence="1" key="1">
    <citation type="submission" date="2017-05" db="UniProtKB">
        <authorList>
            <consortium name="EnsemblMetazoa"/>
        </authorList>
    </citation>
    <scope>IDENTIFICATION</scope>
</reference>
<accession>A0A1X7UK83</accession>
<protein>
    <submittedName>
        <fullName evidence="1">Uncharacterized protein</fullName>
    </submittedName>
</protein>
<evidence type="ECO:0000313" key="1">
    <source>
        <dbReference type="EnsemblMetazoa" id="Aqu2.1.28158_001"/>
    </source>
</evidence>
<dbReference type="InParanoid" id="A0A1X7UK83"/>
<dbReference type="EnsemblMetazoa" id="Aqu2.1.28158_001">
    <property type="protein sequence ID" value="Aqu2.1.28158_001"/>
    <property type="gene ID" value="Aqu2.1.28158"/>
</dbReference>
<dbReference type="AlphaFoldDB" id="A0A1X7UK83"/>
<proteinExistence type="predicted"/>